<evidence type="ECO:0000313" key="4">
    <source>
        <dbReference type="Proteomes" id="UP000767334"/>
    </source>
</evidence>
<dbReference type="RefSeq" id="WP_148324200.1">
    <property type="nucleotide sequence ID" value="NZ_JACJLL010000007.1"/>
</dbReference>
<evidence type="ECO:0000313" key="3">
    <source>
        <dbReference type="EMBL" id="MBM6818130.1"/>
    </source>
</evidence>
<dbReference type="Proteomes" id="UP000767334">
    <property type="component" value="Unassembled WGS sequence"/>
</dbReference>
<dbReference type="PANTHER" id="PTHR11927:SF9">
    <property type="entry name" value="L-FUCOSYLTRANSFERASE"/>
    <property type="match status" value="1"/>
</dbReference>
<gene>
    <name evidence="3" type="ORF">H6A19_02045</name>
</gene>
<dbReference type="InterPro" id="IPR002516">
    <property type="entry name" value="Glyco_trans_11"/>
</dbReference>
<organism evidence="3 4">
    <name type="scientific">Clostridium saudiense</name>
    <dbReference type="NCBI Taxonomy" id="1414720"/>
    <lineage>
        <taxon>Bacteria</taxon>
        <taxon>Bacillati</taxon>
        <taxon>Bacillota</taxon>
        <taxon>Clostridia</taxon>
        <taxon>Eubacteriales</taxon>
        <taxon>Clostridiaceae</taxon>
        <taxon>Clostridium</taxon>
    </lineage>
</organism>
<sequence length="286" mass="33898">MIIVKVTGGLGNQMFQYALYRVFKNNGVKAKLDINSFDRIVQHNGYEIERVFNLKADLATDYEIEKYQDNNMDILSKIIRKIGLRKRYFAETDFKYYPEIMNLKKGYLNGYWQSEKYFNSAKDIILNDYKCNFKENDVNLEVLKDIENTNSVSIHVRMGDYKSSENADRHFVIRDAKYYERAIERIKKSVDNPKFFIFSNDIQWVKENLPLDNSVIIDWNQGKDSYKDMFLMSKCKHNIIANSSFSWWGAWLNENKDKLVIAPDRWFNNIQAPDVICDSWIKVEVD</sequence>
<evidence type="ECO:0000256" key="1">
    <source>
        <dbReference type="ARBA" id="ARBA00022676"/>
    </source>
</evidence>
<name>A0ABS2FC63_9CLOT</name>
<dbReference type="Gene3D" id="3.40.50.11350">
    <property type="match status" value="1"/>
</dbReference>
<keyword evidence="2" id="KW-0808">Transferase</keyword>
<comment type="caution">
    <text evidence="3">The sequence shown here is derived from an EMBL/GenBank/DDBJ whole genome shotgun (WGS) entry which is preliminary data.</text>
</comment>
<proteinExistence type="predicted"/>
<dbReference type="CDD" id="cd11301">
    <property type="entry name" value="Fut1_Fut2_like"/>
    <property type="match status" value="1"/>
</dbReference>
<dbReference type="Pfam" id="PF01531">
    <property type="entry name" value="Glyco_transf_11"/>
    <property type="match status" value="1"/>
</dbReference>
<protein>
    <submittedName>
        <fullName evidence="3">Alpha-1,2-fucosyltransferase</fullName>
    </submittedName>
</protein>
<accession>A0ABS2FC63</accession>
<keyword evidence="1" id="KW-0328">Glycosyltransferase</keyword>
<dbReference type="EMBL" id="JACJLL010000007">
    <property type="protein sequence ID" value="MBM6818130.1"/>
    <property type="molecule type" value="Genomic_DNA"/>
</dbReference>
<dbReference type="PANTHER" id="PTHR11927">
    <property type="entry name" value="GALACTOSIDE 2-L-FUCOSYLTRANSFERASE"/>
    <property type="match status" value="1"/>
</dbReference>
<evidence type="ECO:0000256" key="2">
    <source>
        <dbReference type="ARBA" id="ARBA00022679"/>
    </source>
</evidence>
<reference evidence="3 4" key="1">
    <citation type="journal article" date="2021" name="Sci. Rep.">
        <title>The distribution of antibiotic resistance genes in chicken gut microbiota commensals.</title>
        <authorList>
            <person name="Juricova H."/>
            <person name="Matiasovicova J."/>
            <person name="Kubasova T."/>
            <person name="Cejkova D."/>
            <person name="Rychlik I."/>
        </authorList>
    </citation>
    <scope>NUCLEOTIDE SEQUENCE [LARGE SCALE GENOMIC DNA]</scope>
    <source>
        <strain evidence="3 4">An435</strain>
    </source>
</reference>
<keyword evidence="4" id="KW-1185">Reference proteome</keyword>